<organism evidence="2 3">
    <name type="scientific">Strigomonas culicis</name>
    <dbReference type="NCBI Taxonomy" id="28005"/>
    <lineage>
        <taxon>Eukaryota</taxon>
        <taxon>Discoba</taxon>
        <taxon>Euglenozoa</taxon>
        <taxon>Kinetoplastea</taxon>
        <taxon>Metakinetoplastina</taxon>
        <taxon>Trypanosomatida</taxon>
        <taxon>Trypanosomatidae</taxon>
        <taxon>Strigomonadinae</taxon>
        <taxon>Strigomonas</taxon>
    </lineage>
</organism>
<evidence type="ECO:0000313" key="2">
    <source>
        <dbReference type="EMBL" id="EPY37145.1"/>
    </source>
</evidence>
<reference evidence="2" key="2">
    <citation type="submission" date="2013-03" db="EMBL/GenBank/DDBJ databases">
        <authorList>
            <person name="Motta M.C.M."/>
            <person name="Martins A.C.A."/>
            <person name="Preta C.M.C.C."/>
            <person name="Silva R."/>
            <person name="de Souza S.S."/>
            <person name="Klein C.C."/>
            <person name="de Almeida L.G.P."/>
            <person name="Cunha O.L."/>
            <person name="Colabardini A.C."/>
            <person name="Lima B.A."/>
            <person name="Machado C.R."/>
            <person name="Soares C.M.A."/>
            <person name="de Menezes C.B.A."/>
            <person name="Bartolomeu D.C."/>
            <person name="Grisard E.C."/>
            <person name="Fantinatti-Garboggini F."/>
            <person name="Rodrigues-Luiz G.F."/>
            <person name="Wagner G."/>
            <person name="Goldman G.H."/>
            <person name="Fietto J.L.R."/>
            <person name="Ciapina L.P."/>
            <person name="Brocchi M."/>
            <person name="Elias M.C."/>
            <person name="Goldman M.H.S."/>
            <person name="Sagot M.-F."/>
            <person name="Pereira M."/>
            <person name="Stoco P.H."/>
            <person name="Teixeira S.M.R."/>
            <person name="de Mendonca-Neto R.P."/>
            <person name="Maciel T.E.F."/>
            <person name="Mendes T.A.O."/>
            <person name="Urmenyi T.P."/>
            <person name="Teixeira M.M.G."/>
            <person name="de Camargo E.F.P."/>
            <person name="de Sousa W."/>
            <person name="Schenkman S."/>
            <person name="de Vasconcelos A.T.R."/>
        </authorList>
    </citation>
    <scope>NUCLEOTIDE SEQUENCE</scope>
</reference>
<evidence type="ECO:0000313" key="1">
    <source>
        <dbReference type="EMBL" id="EPY23146.1"/>
    </source>
</evidence>
<dbReference type="EMBL" id="ATMH01007849">
    <property type="protein sequence ID" value="EPY23146.1"/>
    <property type="molecule type" value="Genomic_DNA"/>
</dbReference>
<dbReference type="EMBL" id="ATMH01000152">
    <property type="protein sequence ID" value="EPY37145.1"/>
    <property type="molecule type" value="Genomic_DNA"/>
</dbReference>
<comment type="caution">
    <text evidence="2">The sequence shown here is derived from an EMBL/GenBank/DDBJ whole genome shotgun (WGS) entry which is preliminary data.</text>
</comment>
<proteinExistence type="predicted"/>
<accession>S9WMI5</accession>
<reference evidence="2 3" key="1">
    <citation type="journal article" date="2013" name="PLoS ONE">
        <title>Predicting the Proteins of Angomonas deanei, Strigomonas culicis and Their Respective Endosymbionts Reveals New Aspects of the Trypanosomatidae Family.</title>
        <authorList>
            <person name="Motta M.C."/>
            <person name="Martins A.C."/>
            <person name="de Souza S.S."/>
            <person name="Catta-Preta C.M."/>
            <person name="Silva R."/>
            <person name="Klein C.C."/>
            <person name="de Almeida L.G."/>
            <person name="de Lima Cunha O."/>
            <person name="Ciapina L.P."/>
            <person name="Brocchi M."/>
            <person name="Colabardini A.C."/>
            <person name="de Araujo Lima B."/>
            <person name="Machado C.R."/>
            <person name="de Almeida Soares C.M."/>
            <person name="Probst C.M."/>
            <person name="de Menezes C.B."/>
            <person name="Thompson C.E."/>
            <person name="Bartholomeu D.C."/>
            <person name="Gradia D.F."/>
            <person name="Pavoni D.P."/>
            <person name="Grisard E.C."/>
            <person name="Fantinatti-Garboggini F."/>
            <person name="Marchini F.K."/>
            <person name="Rodrigues-Luiz G.F."/>
            <person name="Wagner G."/>
            <person name="Goldman G.H."/>
            <person name="Fietto J.L."/>
            <person name="Elias M.C."/>
            <person name="Goldman M.H."/>
            <person name="Sagot M.F."/>
            <person name="Pereira M."/>
            <person name="Stoco P.H."/>
            <person name="de Mendonca-Neto R.P."/>
            <person name="Teixeira S.M."/>
            <person name="Maciel T.E."/>
            <person name="de Oliveira Mendes T.A."/>
            <person name="Urmenyi T.P."/>
            <person name="de Souza W."/>
            <person name="Schenkman S."/>
            <person name="de Vasconcelos A.T."/>
        </authorList>
    </citation>
    <scope>NUCLEOTIDE SEQUENCE [LARGE SCALE GENOMIC DNA]</scope>
</reference>
<gene>
    <name evidence="2" type="ORF">STCU_00152</name>
    <name evidence="1" type="ORF">STCU_07849</name>
</gene>
<dbReference type="AlphaFoldDB" id="S9WMI5"/>
<dbReference type="OrthoDB" id="275730at2759"/>
<sequence>MLRGSRLLRCAAAAAPPEHSFLRHVVPLEVHAAGTMSTALRHAFLHQDCLIPQVLGALEHVELPPTPRIIFAEGFQRLLEGDAPQRELRELFEEALMLSRLVLLHTLDGNRYPPGEHAYIERVRGDPLHRLLAYELRAACEYYARLMAVTTTPHLGASVVLRTLIAADVRQDPLLGALIRQFQDHPRDADTGARLRPLPAATEEFVKECLLLERDAFGVFRFDPRADNHHLLHALQLDDITKTPESARVLRDPLLGQYGNFELVSETIHQGRWTRYTLSCRPEDHRLLPSLPELETIVAPDELDETKSLQVLVEYNKPLCDRHKQSTRESKANLAHVEVFELAAEDKRGFWEKYFLDR</sequence>
<keyword evidence="3" id="KW-1185">Reference proteome</keyword>
<evidence type="ECO:0000313" key="3">
    <source>
        <dbReference type="Proteomes" id="UP000015354"/>
    </source>
</evidence>
<name>S9WMI5_9TRYP</name>
<dbReference type="Proteomes" id="UP000015354">
    <property type="component" value="Unassembled WGS sequence"/>
</dbReference>
<protein>
    <submittedName>
        <fullName evidence="2">Uncharacterized protein</fullName>
    </submittedName>
</protein>